<gene>
    <name evidence="1" type="ORF">CKO42_20070</name>
</gene>
<evidence type="ECO:0000313" key="2">
    <source>
        <dbReference type="Proteomes" id="UP001138768"/>
    </source>
</evidence>
<protein>
    <submittedName>
        <fullName evidence="1">Uncharacterized protein</fullName>
    </submittedName>
</protein>
<organism evidence="1 2">
    <name type="scientific">Lamprobacter modestohalophilus</name>
    <dbReference type="NCBI Taxonomy" id="1064514"/>
    <lineage>
        <taxon>Bacteria</taxon>
        <taxon>Pseudomonadati</taxon>
        <taxon>Pseudomonadota</taxon>
        <taxon>Gammaproteobacteria</taxon>
        <taxon>Chromatiales</taxon>
        <taxon>Chromatiaceae</taxon>
        <taxon>Lamprobacter</taxon>
    </lineage>
</organism>
<accession>A0A9X1B606</accession>
<comment type="caution">
    <text evidence="1">The sequence shown here is derived from an EMBL/GenBank/DDBJ whole genome shotgun (WGS) entry which is preliminary data.</text>
</comment>
<name>A0A9X1B606_9GAMM</name>
<dbReference type="EMBL" id="NRRY01000046">
    <property type="protein sequence ID" value="MBK1620684.1"/>
    <property type="molecule type" value="Genomic_DNA"/>
</dbReference>
<evidence type="ECO:0000313" key="1">
    <source>
        <dbReference type="EMBL" id="MBK1620684.1"/>
    </source>
</evidence>
<proteinExistence type="predicted"/>
<keyword evidence="2" id="KW-1185">Reference proteome</keyword>
<reference evidence="1 2" key="1">
    <citation type="journal article" date="2020" name="Microorganisms">
        <title>Osmotic Adaptation and Compatible Solute Biosynthesis of Phototrophic Bacteria as Revealed from Genome Analyses.</title>
        <authorList>
            <person name="Imhoff J.F."/>
            <person name="Rahn T."/>
            <person name="Kunzel S."/>
            <person name="Keller A."/>
            <person name="Neulinger S.C."/>
        </authorList>
    </citation>
    <scope>NUCLEOTIDE SEQUENCE [LARGE SCALE GENOMIC DNA]</scope>
    <source>
        <strain evidence="1 2">DSM 25653</strain>
    </source>
</reference>
<dbReference type="AlphaFoldDB" id="A0A9X1B606"/>
<sequence>MTLPRRIPPPRILLRSCASVGPRRRLPPKQPTRVHLKLIEAADEIEQDQPSEQDAAYLARELVQCTLPHKDPGNVPLWKRNNGNLTLAIQPGYEIQTSETYGYPDGTIPHLLLFWITTEALRKQNQRLELGNSLAGFMRELGLDPSRGGARSDSHRLREAVNMNAVSPARHLGKIVLHLLSHPAGIDKDRPRVLHRHHGRSP</sequence>
<dbReference type="Proteomes" id="UP001138768">
    <property type="component" value="Unassembled WGS sequence"/>
</dbReference>